<proteinExistence type="predicted"/>
<reference evidence="1" key="1">
    <citation type="submission" date="2020-05" db="EMBL/GenBank/DDBJ databases">
        <authorList>
            <person name="Chiriac C."/>
            <person name="Salcher M."/>
            <person name="Ghai R."/>
            <person name="Kavagutti S V."/>
        </authorList>
    </citation>
    <scope>NUCLEOTIDE SEQUENCE</scope>
</reference>
<accession>A0A6J7WMV8</accession>
<name>A0A6J7WMV8_9CAUD</name>
<sequence length="75" mass="8970">MVHGQLDGQLFNISHNNYFMIHIRQKDLTIYTIVITNDWDKPLEEHPSIVEHPEIFEIVDCEIPEQIQYLNYESN</sequence>
<organism evidence="1">
    <name type="scientific">uncultured Caudovirales phage</name>
    <dbReference type="NCBI Taxonomy" id="2100421"/>
    <lineage>
        <taxon>Viruses</taxon>
        <taxon>Duplodnaviria</taxon>
        <taxon>Heunggongvirae</taxon>
        <taxon>Uroviricota</taxon>
        <taxon>Caudoviricetes</taxon>
        <taxon>Peduoviridae</taxon>
        <taxon>Maltschvirus</taxon>
        <taxon>Maltschvirus maltsch</taxon>
    </lineage>
</organism>
<gene>
    <name evidence="1" type="ORF">UFOVP208_33</name>
</gene>
<protein>
    <submittedName>
        <fullName evidence="1">Uncharacterized protein</fullName>
    </submittedName>
</protein>
<evidence type="ECO:0000313" key="1">
    <source>
        <dbReference type="EMBL" id="CAB5217965.1"/>
    </source>
</evidence>
<dbReference type="EMBL" id="LR798248">
    <property type="protein sequence ID" value="CAB5217965.1"/>
    <property type="molecule type" value="Genomic_DNA"/>
</dbReference>